<evidence type="ECO:0008006" key="7">
    <source>
        <dbReference type="Google" id="ProtNLM"/>
    </source>
</evidence>
<comment type="caution">
    <text evidence="5">The sequence shown here is derived from an EMBL/GenBank/DDBJ whole genome shotgun (WGS) entry which is preliminary data.</text>
</comment>
<dbReference type="PANTHER" id="PTHR15680">
    <property type="entry name" value="RIBOSOMAL PROTEIN L19"/>
    <property type="match status" value="1"/>
</dbReference>
<dbReference type="Proteomes" id="UP001320420">
    <property type="component" value="Unassembled WGS sequence"/>
</dbReference>
<evidence type="ECO:0000256" key="3">
    <source>
        <dbReference type="ARBA" id="ARBA00023274"/>
    </source>
</evidence>
<evidence type="ECO:0000256" key="2">
    <source>
        <dbReference type="ARBA" id="ARBA00022980"/>
    </source>
</evidence>
<dbReference type="InterPro" id="IPR001857">
    <property type="entry name" value="Ribosomal_bL19"/>
</dbReference>
<protein>
    <recommendedName>
        <fullName evidence="7">Ribosomal protein L19</fullName>
    </recommendedName>
</protein>
<dbReference type="Gene3D" id="2.30.30.790">
    <property type="match status" value="1"/>
</dbReference>
<dbReference type="GO" id="GO:0005762">
    <property type="term" value="C:mitochondrial large ribosomal subunit"/>
    <property type="evidence" value="ECO:0007669"/>
    <property type="project" value="TreeGrafter"/>
</dbReference>
<feature type="region of interest" description="Disordered" evidence="4">
    <location>
        <begin position="1"/>
        <end position="53"/>
    </location>
</feature>
<evidence type="ECO:0000256" key="4">
    <source>
        <dbReference type="SAM" id="MobiDB-lite"/>
    </source>
</evidence>
<evidence type="ECO:0000256" key="1">
    <source>
        <dbReference type="ARBA" id="ARBA00005781"/>
    </source>
</evidence>
<dbReference type="AlphaFoldDB" id="A0AAN9YP67"/>
<feature type="compositionally biased region" description="Low complexity" evidence="4">
    <location>
        <begin position="25"/>
        <end position="46"/>
    </location>
</feature>
<evidence type="ECO:0000313" key="6">
    <source>
        <dbReference type="Proteomes" id="UP001320420"/>
    </source>
</evidence>
<dbReference type="SUPFAM" id="SSF50104">
    <property type="entry name" value="Translation proteins SH3-like domain"/>
    <property type="match status" value="1"/>
</dbReference>
<dbReference type="Pfam" id="PF01245">
    <property type="entry name" value="Ribosomal_L19"/>
    <property type="match status" value="1"/>
</dbReference>
<comment type="similarity">
    <text evidence="1">Belongs to the bacterial ribosomal protein bL19 family.</text>
</comment>
<gene>
    <name evidence="5" type="ORF">SLS62_004573</name>
</gene>
<dbReference type="GO" id="GO:0003735">
    <property type="term" value="F:structural constituent of ribosome"/>
    <property type="evidence" value="ECO:0007669"/>
    <property type="project" value="InterPro"/>
</dbReference>
<dbReference type="GO" id="GO:0006412">
    <property type="term" value="P:translation"/>
    <property type="evidence" value="ECO:0007669"/>
    <property type="project" value="InterPro"/>
</dbReference>
<name>A0AAN9YP67_9PEZI</name>
<dbReference type="EMBL" id="JAKJXP020000028">
    <property type="protein sequence ID" value="KAK7753498.1"/>
    <property type="molecule type" value="Genomic_DNA"/>
</dbReference>
<evidence type="ECO:0000313" key="5">
    <source>
        <dbReference type="EMBL" id="KAK7753498.1"/>
    </source>
</evidence>
<keyword evidence="6" id="KW-1185">Reference proteome</keyword>
<dbReference type="InterPro" id="IPR038657">
    <property type="entry name" value="Ribosomal_bL19_sf"/>
</dbReference>
<proteinExistence type="inferred from homology"/>
<reference evidence="5 6" key="1">
    <citation type="submission" date="2024-02" db="EMBL/GenBank/DDBJ databases">
        <title>De novo assembly and annotation of 12 fungi associated with fruit tree decline syndrome in Ontario, Canada.</title>
        <authorList>
            <person name="Sulman M."/>
            <person name="Ellouze W."/>
            <person name="Ilyukhin E."/>
        </authorList>
    </citation>
    <scope>NUCLEOTIDE SEQUENCE [LARGE SCALE GENOMIC DNA]</scope>
    <source>
        <strain evidence="5 6">M11/M66-122</strain>
    </source>
</reference>
<keyword evidence="2" id="KW-0689">Ribosomal protein</keyword>
<dbReference type="PANTHER" id="PTHR15680:SF9">
    <property type="entry name" value="LARGE RIBOSOMAL SUBUNIT PROTEIN BL19M"/>
    <property type="match status" value="1"/>
</dbReference>
<dbReference type="InterPro" id="IPR008991">
    <property type="entry name" value="Translation_prot_SH3-like_sf"/>
</dbReference>
<sequence length="262" mass="28802">MVLTQSARRPVAAGWKSVLRRSRQQKQLLSRSMATETTPPSKAATAPMPPPPPPVTLPKFHAIRTKKNNTNDPNKSIRTAFAVYAPPPSIRETHPSPLVSYHAQQIRRLDKTGARTAMFSKKNPDAVRAGDVLQVTSGRGGTSANANAGGSTSGGEAFAGVCLSIRRAGVDTAILLRNTLQKVGVEMWFKIYSPNVQGIEVIWRRPKRARRARLTYMRKPKHDMGNVDHLVEAWRRTRNVFSSKAKGGKANLGRPSKRAGKR</sequence>
<accession>A0AAN9YP67</accession>
<keyword evidence="3" id="KW-0687">Ribonucleoprotein</keyword>
<organism evidence="5 6">
    <name type="scientific">Diatrype stigma</name>
    <dbReference type="NCBI Taxonomy" id="117547"/>
    <lineage>
        <taxon>Eukaryota</taxon>
        <taxon>Fungi</taxon>
        <taxon>Dikarya</taxon>
        <taxon>Ascomycota</taxon>
        <taxon>Pezizomycotina</taxon>
        <taxon>Sordariomycetes</taxon>
        <taxon>Xylariomycetidae</taxon>
        <taxon>Xylariales</taxon>
        <taxon>Diatrypaceae</taxon>
        <taxon>Diatrype</taxon>
    </lineage>
</organism>
<dbReference type="PRINTS" id="PR00061">
    <property type="entry name" value="RIBOSOMALL19"/>
</dbReference>